<keyword evidence="8 18" id="KW-0812">Transmembrane</keyword>
<organism evidence="20">
    <name type="scientific">Staphylinidae sp. BMNH 1274171</name>
    <dbReference type="NCBI Taxonomy" id="1796552"/>
    <lineage>
        <taxon>Eukaryota</taxon>
        <taxon>Metazoa</taxon>
        <taxon>Ecdysozoa</taxon>
        <taxon>Arthropoda</taxon>
        <taxon>Hexapoda</taxon>
        <taxon>Insecta</taxon>
        <taxon>Pterygota</taxon>
        <taxon>Neoptera</taxon>
        <taxon>Endopterygota</taxon>
        <taxon>Coleoptera</taxon>
        <taxon>Polyphaga</taxon>
        <taxon>Staphyliniformia</taxon>
        <taxon>Staphylinidae</taxon>
    </lineage>
</organism>
<dbReference type="InterPro" id="IPR003917">
    <property type="entry name" value="NADH_UbQ_OxRdtase_chain2"/>
</dbReference>
<dbReference type="InterPro" id="IPR001750">
    <property type="entry name" value="ND/Mrp_TM"/>
</dbReference>
<evidence type="ECO:0000256" key="10">
    <source>
        <dbReference type="ARBA" id="ARBA00022967"/>
    </source>
</evidence>
<keyword evidence="11 18" id="KW-0249">Electron transport</keyword>
<dbReference type="GO" id="GO:0006120">
    <property type="term" value="P:mitochondrial electron transport, NADH to ubiquinone"/>
    <property type="evidence" value="ECO:0007669"/>
    <property type="project" value="InterPro"/>
</dbReference>
<evidence type="ECO:0000256" key="4">
    <source>
        <dbReference type="ARBA" id="ARBA00012944"/>
    </source>
</evidence>
<dbReference type="InterPro" id="IPR050175">
    <property type="entry name" value="Complex_I_Subunit_2"/>
</dbReference>
<evidence type="ECO:0000256" key="2">
    <source>
        <dbReference type="ARBA" id="ARBA00004448"/>
    </source>
</evidence>
<evidence type="ECO:0000256" key="8">
    <source>
        <dbReference type="ARBA" id="ARBA00022692"/>
    </source>
</evidence>
<keyword evidence="10 18" id="KW-1278">Translocase</keyword>
<evidence type="ECO:0000256" key="9">
    <source>
        <dbReference type="ARBA" id="ARBA00022792"/>
    </source>
</evidence>
<evidence type="ECO:0000256" key="13">
    <source>
        <dbReference type="ARBA" id="ARBA00023027"/>
    </source>
</evidence>
<comment type="subcellular location">
    <subcellularLocation>
        <location evidence="2 18">Mitochondrion inner membrane</location>
        <topology evidence="2 18">Multi-pass membrane protein</topology>
    </subcellularLocation>
</comment>
<comment type="function">
    <text evidence="18">Core subunit of the mitochondrial membrane respiratory chain NADH dehydrogenase (Complex I) which catalyzes electron transfer from NADH through the respiratory chain, using ubiquinone as an electron acceptor. Essential for the catalytic activity and assembly of complex I.</text>
</comment>
<keyword evidence="15 18" id="KW-0496">Mitochondrion</keyword>
<evidence type="ECO:0000256" key="14">
    <source>
        <dbReference type="ARBA" id="ARBA00023075"/>
    </source>
</evidence>
<keyword evidence="7 18" id="KW-0679">Respiratory chain</keyword>
<evidence type="ECO:0000256" key="5">
    <source>
        <dbReference type="ARBA" id="ARBA00021008"/>
    </source>
</evidence>
<keyword evidence="12 18" id="KW-1133">Transmembrane helix</keyword>
<evidence type="ECO:0000256" key="7">
    <source>
        <dbReference type="ARBA" id="ARBA00022660"/>
    </source>
</evidence>
<name>A0A140EGM4_9COLE</name>
<comment type="similarity">
    <text evidence="3 18">Belongs to the complex I subunit 2 family.</text>
</comment>
<proteinExistence type="inferred from homology"/>
<evidence type="ECO:0000256" key="16">
    <source>
        <dbReference type="ARBA" id="ARBA00023136"/>
    </source>
</evidence>
<evidence type="ECO:0000256" key="3">
    <source>
        <dbReference type="ARBA" id="ARBA00007012"/>
    </source>
</evidence>
<evidence type="ECO:0000256" key="15">
    <source>
        <dbReference type="ARBA" id="ARBA00023128"/>
    </source>
</evidence>
<feature type="transmembrane region" description="Helical" evidence="18">
    <location>
        <begin position="313"/>
        <end position="333"/>
    </location>
</feature>
<keyword evidence="9 18" id="KW-0999">Mitochondrion inner membrane</keyword>
<evidence type="ECO:0000313" key="20">
    <source>
        <dbReference type="EMBL" id="AML25845.1"/>
    </source>
</evidence>
<comment type="catalytic activity">
    <reaction evidence="17 18">
        <text>a ubiquinone + NADH + 5 H(+)(in) = a ubiquinol + NAD(+) + 4 H(+)(out)</text>
        <dbReference type="Rhea" id="RHEA:29091"/>
        <dbReference type="Rhea" id="RHEA-COMP:9565"/>
        <dbReference type="Rhea" id="RHEA-COMP:9566"/>
        <dbReference type="ChEBI" id="CHEBI:15378"/>
        <dbReference type="ChEBI" id="CHEBI:16389"/>
        <dbReference type="ChEBI" id="CHEBI:17976"/>
        <dbReference type="ChEBI" id="CHEBI:57540"/>
        <dbReference type="ChEBI" id="CHEBI:57945"/>
        <dbReference type="EC" id="7.1.1.2"/>
    </reaction>
</comment>
<comment type="function">
    <text evidence="1">Core subunit of the mitochondrial membrane respiratory chain NADH dehydrogenase (Complex I) that is believed to belong to the minimal assembly required for catalysis. Complex I functions in the transfer of electrons from NADH to the respiratory chain. The immediate electron acceptor for the enzyme is believed to be ubiquinone.</text>
</comment>
<keyword evidence="14 18" id="KW-0830">Ubiquinone</keyword>
<accession>A0A140EGM4</accession>
<dbReference type="GO" id="GO:0008137">
    <property type="term" value="F:NADH dehydrogenase (ubiquinone) activity"/>
    <property type="evidence" value="ECO:0007669"/>
    <property type="project" value="UniProtKB-EC"/>
</dbReference>
<dbReference type="PANTHER" id="PTHR46552:SF1">
    <property type="entry name" value="NADH-UBIQUINONE OXIDOREDUCTASE CHAIN 2"/>
    <property type="match status" value="1"/>
</dbReference>
<feature type="transmembrane region" description="Helical" evidence="18">
    <location>
        <begin position="90"/>
        <end position="112"/>
    </location>
</feature>
<dbReference type="EMBL" id="KT696175">
    <property type="protein sequence ID" value="AML25845.1"/>
    <property type="molecule type" value="Genomic_DNA"/>
</dbReference>
<feature type="transmembrane region" description="Helical" evidence="18">
    <location>
        <begin position="197"/>
        <end position="221"/>
    </location>
</feature>
<evidence type="ECO:0000256" key="17">
    <source>
        <dbReference type="ARBA" id="ARBA00049551"/>
    </source>
</evidence>
<dbReference type="AlphaFoldDB" id="A0A140EGM4"/>
<gene>
    <name evidence="20" type="primary">ND2</name>
</gene>
<feature type="transmembrane region" description="Helical" evidence="18">
    <location>
        <begin position="269"/>
        <end position="292"/>
    </location>
</feature>
<feature type="transmembrane region" description="Helical" evidence="18">
    <location>
        <begin position="57"/>
        <end position="78"/>
    </location>
</feature>
<feature type="transmembrane region" description="Helical" evidence="18">
    <location>
        <begin position="7"/>
        <end position="23"/>
    </location>
</feature>
<keyword evidence="16 18" id="KW-0472">Membrane</keyword>
<evidence type="ECO:0000256" key="12">
    <source>
        <dbReference type="ARBA" id="ARBA00022989"/>
    </source>
</evidence>
<dbReference type="Pfam" id="PF00361">
    <property type="entry name" value="Proton_antipo_M"/>
    <property type="match status" value="1"/>
</dbReference>
<geneLocation type="mitochondrion" evidence="20"/>
<evidence type="ECO:0000259" key="19">
    <source>
        <dbReference type="Pfam" id="PF00361"/>
    </source>
</evidence>
<evidence type="ECO:0000256" key="11">
    <source>
        <dbReference type="ARBA" id="ARBA00022982"/>
    </source>
</evidence>
<evidence type="ECO:0000256" key="18">
    <source>
        <dbReference type="RuleBase" id="RU003403"/>
    </source>
</evidence>
<protein>
    <recommendedName>
        <fullName evidence="5 18">NADH-ubiquinone oxidoreductase chain 2</fullName>
        <ecNumber evidence="4 18">7.1.1.2</ecNumber>
    </recommendedName>
</protein>
<dbReference type="PANTHER" id="PTHR46552">
    <property type="entry name" value="NADH-UBIQUINONE OXIDOREDUCTASE CHAIN 2"/>
    <property type="match status" value="1"/>
</dbReference>
<feature type="transmembrane region" description="Helical" evidence="18">
    <location>
        <begin position="233"/>
        <end position="257"/>
    </location>
</feature>
<dbReference type="EC" id="7.1.1.2" evidence="4 18"/>
<dbReference type="GO" id="GO:0005743">
    <property type="term" value="C:mitochondrial inner membrane"/>
    <property type="evidence" value="ECO:0007669"/>
    <property type="project" value="UniProtKB-SubCell"/>
</dbReference>
<sequence>MYFYYKILFFIILILGSLISISANTWMGIWLGLEINLLAFIPLIQKNNNSFSSESSLKYFLTQALASTVLLFSLIFMAKNFMIMKNIDNSILIIFNSSLLMKLGMAPFHFWFPEVIEGLNWLNCMILLMWQKITPMILIMYNLNFKYFFFIIIICSMLISGINGFNQISVRKILAYSSINHMAWMICSMFFSETIWIFYYLTYCMISMNIMFMFKILNIFFYNQIFISMNKNFLWKFIFSLNFLSLGGMPPFIGFMPKWMTIQFLMPEWMMLAFIMIMTTLLTLFFYIRIIFNVFIMTYNEINYYLNFKLKTFYIISFNLLTLSSLILFTLSYNFT</sequence>
<dbReference type="PRINTS" id="PR01436">
    <property type="entry name" value="NADHDHGNASE2"/>
</dbReference>
<feature type="transmembrane region" description="Helical" evidence="18">
    <location>
        <begin position="147"/>
        <end position="166"/>
    </location>
</feature>
<evidence type="ECO:0000256" key="1">
    <source>
        <dbReference type="ARBA" id="ARBA00003257"/>
    </source>
</evidence>
<feature type="transmembrane region" description="Helical" evidence="18">
    <location>
        <begin position="173"/>
        <end position="191"/>
    </location>
</feature>
<keyword evidence="6" id="KW-0813">Transport</keyword>
<reference evidence="20" key="1">
    <citation type="submission" date="2015-09" db="EMBL/GenBank/DDBJ databases">
        <title>Capturing the unknown biodiversity of arthropods in tropical forests using metagenomics.</title>
        <authorList>
            <person name="Andujar C."/>
            <person name="Creedy T.J."/>
            <person name="Garner B."/>
            <person name="Canty R."/>
            <person name="Warner H.B."/>
            <person name="Lipecki J."/>
            <person name="Crampton-Platt A."/>
            <person name="Gabrielli M."/>
            <person name="Croydon-Veleslavov I.A."/>
            <person name="Lim J.L."/>
            <person name="Linard B."/>
            <person name="Vogler A."/>
        </authorList>
    </citation>
    <scope>NUCLEOTIDE SEQUENCE</scope>
</reference>
<keyword evidence="13 18" id="KW-0520">NAD</keyword>
<feature type="domain" description="NADH:quinone oxidoreductase/Mrp antiporter transmembrane" evidence="19">
    <location>
        <begin position="23"/>
        <end position="283"/>
    </location>
</feature>
<evidence type="ECO:0000256" key="6">
    <source>
        <dbReference type="ARBA" id="ARBA00022448"/>
    </source>
</evidence>